<reference evidence="1" key="1">
    <citation type="submission" date="2018-06" db="EMBL/GenBank/DDBJ databases">
        <authorList>
            <person name="Zhirakovskaya E."/>
        </authorList>
    </citation>
    <scope>NUCLEOTIDE SEQUENCE</scope>
</reference>
<name>A0A3B0WCK6_9ZZZZ</name>
<gene>
    <name evidence="1" type="ORF">MNBD_GAMMA06-1920</name>
</gene>
<proteinExistence type="predicted"/>
<dbReference type="AlphaFoldDB" id="A0A3B0WCK6"/>
<evidence type="ECO:0000313" key="1">
    <source>
        <dbReference type="EMBL" id="VAW53041.1"/>
    </source>
</evidence>
<dbReference type="EMBL" id="UOFD01000057">
    <property type="protein sequence ID" value="VAW53041.1"/>
    <property type="molecule type" value="Genomic_DNA"/>
</dbReference>
<accession>A0A3B0WCK6</accession>
<organism evidence="1">
    <name type="scientific">hydrothermal vent metagenome</name>
    <dbReference type="NCBI Taxonomy" id="652676"/>
    <lineage>
        <taxon>unclassified sequences</taxon>
        <taxon>metagenomes</taxon>
        <taxon>ecological metagenomes</taxon>
    </lineage>
</organism>
<dbReference type="InterPro" id="IPR021241">
    <property type="entry name" value="CsiV"/>
</dbReference>
<protein>
    <submittedName>
        <fullName evidence="1">Uncharacterized protein</fullName>
    </submittedName>
</protein>
<dbReference type="Pfam" id="PF10972">
    <property type="entry name" value="CsiV"/>
    <property type="match status" value="1"/>
</dbReference>
<sequence length="206" mass="23906">MIRLLTIILLLTNIAHAEEGIIKEPLKYDVEIIIFEDANARYLNSEYWPQNAIIDVTKNSKAKLHLSKTNKALYKNIKPQILSKEYRRMKNSKDYNVLFFGSWRQTGLEAKKAFSINIEALTNNHKGTSKNRLTGNLRLVLARYLHIYSELDYQRHTATEVATETTTQNAPLHISNHRRMRSKELHYIDHPLLGMLIQINPVKPAQ</sequence>